<comment type="subcellular location">
    <subcellularLocation>
        <location evidence="3">Nucleus</location>
        <location evidence="3">PML body</location>
    </subcellularLocation>
</comment>
<dbReference type="GO" id="GO:0006302">
    <property type="term" value="P:double-strand break repair"/>
    <property type="evidence" value="ECO:0007669"/>
    <property type="project" value="TreeGrafter"/>
</dbReference>
<evidence type="ECO:0000259" key="11">
    <source>
        <dbReference type="Pfam" id="PF03372"/>
    </source>
</evidence>
<evidence type="ECO:0000256" key="9">
    <source>
        <dbReference type="ARBA" id="ARBA00023204"/>
    </source>
</evidence>
<comment type="cofactor">
    <cofactor evidence="2">
        <name>Mg(2+)</name>
        <dbReference type="ChEBI" id="CHEBI:18420"/>
    </cofactor>
</comment>
<dbReference type="GO" id="GO:0046872">
    <property type="term" value="F:metal ion binding"/>
    <property type="evidence" value="ECO:0007669"/>
    <property type="project" value="UniProtKB-KW"/>
</dbReference>
<evidence type="ECO:0000256" key="8">
    <source>
        <dbReference type="ARBA" id="ARBA00022842"/>
    </source>
</evidence>
<evidence type="ECO:0000256" key="7">
    <source>
        <dbReference type="ARBA" id="ARBA00022801"/>
    </source>
</evidence>
<dbReference type="SUPFAM" id="SSF56219">
    <property type="entry name" value="DNase I-like"/>
    <property type="match status" value="1"/>
</dbReference>
<dbReference type="PANTHER" id="PTHR15822:SF4">
    <property type="entry name" value="TYROSYL-DNA PHOSPHODIESTERASE 2"/>
    <property type="match status" value="1"/>
</dbReference>
<dbReference type="AlphaFoldDB" id="A0A6A6RLT1"/>
<gene>
    <name evidence="12" type="ORF">P280DRAFT_408851</name>
</gene>
<dbReference type="GO" id="GO:0005737">
    <property type="term" value="C:cytoplasm"/>
    <property type="evidence" value="ECO:0007669"/>
    <property type="project" value="TreeGrafter"/>
</dbReference>
<reference evidence="12" key="1">
    <citation type="journal article" date="2020" name="Stud. Mycol.">
        <title>101 Dothideomycetes genomes: a test case for predicting lifestyles and emergence of pathogens.</title>
        <authorList>
            <person name="Haridas S."/>
            <person name="Albert R."/>
            <person name="Binder M."/>
            <person name="Bloem J."/>
            <person name="Labutti K."/>
            <person name="Salamov A."/>
            <person name="Andreopoulos B."/>
            <person name="Baker S."/>
            <person name="Barry K."/>
            <person name="Bills G."/>
            <person name="Bluhm B."/>
            <person name="Cannon C."/>
            <person name="Castanera R."/>
            <person name="Culley D."/>
            <person name="Daum C."/>
            <person name="Ezra D."/>
            <person name="Gonzalez J."/>
            <person name="Henrissat B."/>
            <person name="Kuo A."/>
            <person name="Liang C."/>
            <person name="Lipzen A."/>
            <person name="Lutzoni F."/>
            <person name="Magnuson J."/>
            <person name="Mondo S."/>
            <person name="Nolan M."/>
            <person name="Ohm R."/>
            <person name="Pangilinan J."/>
            <person name="Park H.-J."/>
            <person name="Ramirez L."/>
            <person name="Alfaro M."/>
            <person name="Sun H."/>
            <person name="Tritt A."/>
            <person name="Yoshinaga Y."/>
            <person name="Zwiers L.-H."/>
            <person name="Turgeon B."/>
            <person name="Goodwin S."/>
            <person name="Spatafora J."/>
            <person name="Crous P."/>
            <person name="Grigoriev I."/>
        </authorList>
    </citation>
    <scope>NUCLEOTIDE SEQUENCE</scope>
    <source>
        <strain evidence="12">CBS 473.64</strain>
    </source>
</reference>
<proteinExistence type="predicted"/>
<accession>A0A6A6RLT1</accession>
<evidence type="ECO:0000256" key="6">
    <source>
        <dbReference type="ARBA" id="ARBA00022763"/>
    </source>
</evidence>
<dbReference type="Gene3D" id="3.60.10.10">
    <property type="entry name" value="Endonuclease/exonuclease/phosphatase"/>
    <property type="match status" value="1"/>
</dbReference>
<dbReference type="Pfam" id="PF03372">
    <property type="entry name" value="Exo_endo_phos"/>
    <property type="match status" value="1"/>
</dbReference>
<dbReference type="GO" id="GO:0070260">
    <property type="term" value="F:5'-tyrosyl-DNA phosphodiesterase activity"/>
    <property type="evidence" value="ECO:0007669"/>
    <property type="project" value="TreeGrafter"/>
</dbReference>
<dbReference type="GO" id="GO:0004518">
    <property type="term" value="F:nuclease activity"/>
    <property type="evidence" value="ECO:0007669"/>
    <property type="project" value="UniProtKB-KW"/>
</dbReference>
<keyword evidence="9" id="KW-0234">DNA repair</keyword>
<dbReference type="OrthoDB" id="9975959at2759"/>
<dbReference type="PANTHER" id="PTHR15822">
    <property type="entry name" value="TRAF AND TNF RECEPTOR-ASSOCIATED PROTEIN"/>
    <property type="match status" value="1"/>
</dbReference>
<comment type="cofactor">
    <cofactor evidence="1">
        <name>Mn(2+)</name>
        <dbReference type="ChEBI" id="CHEBI:29035"/>
    </cofactor>
</comment>
<evidence type="ECO:0000256" key="5">
    <source>
        <dbReference type="ARBA" id="ARBA00022723"/>
    </source>
</evidence>
<evidence type="ECO:0000256" key="4">
    <source>
        <dbReference type="ARBA" id="ARBA00022722"/>
    </source>
</evidence>
<evidence type="ECO:0000256" key="2">
    <source>
        <dbReference type="ARBA" id="ARBA00001946"/>
    </source>
</evidence>
<keyword evidence="13" id="KW-1185">Reference proteome</keyword>
<feature type="domain" description="Endonuclease/exonuclease/phosphatase" evidence="11">
    <location>
        <begin position="46"/>
        <end position="294"/>
    </location>
</feature>
<sequence length="350" mass="39244">MPALLEKQLSYKPKPQPHYLYENNTWLPSTTRHHPSPDSFKSLHLITWNIDFMASHPRARMAAAIQHLEEAISGIPASSAIIILLQEMMDLTGKMGFNASNEQHANDLSMLQEQEWVRQRFLLTDVNTEGWKEKYGVLTLVDRRLHVRGVGRLDFVTEHGRDAVSVDVGLSNRPDGVLRLCNVHLDSMVGTRRPIQWKGLAQHLQNKDPDARSSVLASIVAGDCNANQPRDRTEPQDNGFRDAYLELGREEGDKEGATWGFQSARNRFGKQRLDKVCFWGDGLGIKTLGRIGVGVEVGDLVAKKELEEKKKLKFATDHYGLVAEFEVEGGLETVSQLNSEERGGEVAPRS</sequence>
<dbReference type="InterPro" id="IPR005135">
    <property type="entry name" value="Endo/exonuclease/phosphatase"/>
</dbReference>
<evidence type="ECO:0000256" key="3">
    <source>
        <dbReference type="ARBA" id="ARBA00004322"/>
    </source>
</evidence>
<organism evidence="12 13">
    <name type="scientific">Massarina eburnea CBS 473.64</name>
    <dbReference type="NCBI Taxonomy" id="1395130"/>
    <lineage>
        <taxon>Eukaryota</taxon>
        <taxon>Fungi</taxon>
        <taxon>Dikarya</taxon>
        <taxon>Ascomycota</taxon>
        <taxon>Pezizomycotina</taxon>
        <taxon>Dothideomycetes</taxon>
        <taxon>Pleosporomycetidae</taxon>
        <taxon>Pleosporales</taxon>
        <taxon>Massarineae</taxon>
        <taxon>Massarinaceae</taxon>
        <taxon>Massarina</taxon>
    </lineage>
</organism>
<dbReference type="EMBL" id="MU006797">
    <property type="protein sequence ID" value="KAF2636579.1"/>
    <property type="molecule type" value="Genomic_DNA"/>
</dbReference>
<keyword evidence="5" id="KW-0479">Metal-binding</keyword>
<evidence type="ECO:0000313" key="12">
    <source>
        <dbReference type="EMBL" id="KAF2636579.1"/>
    </source>
</evidence>
<protein>
    <recommendedName>
        <fullName evidence="11">Endonuclease/exonuclease/phosphatase domain-containing protein</fullName>
    </recommendedName>
</protein>
<dbReference type="InterPro" id="IPR051547">
    <property type="entry name" value="TDP2-like"/>
</dbReference>
<dbReference type="InterPro" id="IPR036691">
    <property type="entry name" value="Endo/exonu/phosph_ase_sf"/>
</dbReference>
<keyword evidence="7" id="KW-0378">Hydrolase</keyword>
<evidence type="ECO:0000256" key="1">
    <source>
        <dbReference type="ARBA" id="ARBA00001936"/>
    </source>
</evidence>
<dbReference type="GO" id="GO:0003697">
    <property type="term" value="F:single-stranded DNA binding"/>
    <property type="evidence" value="ECO:0007669"/>
    <property type="project" value="TreeGrafter"/>
</dbReference>
<dbReference type="Proteomes" id="UP000799753">
    <property type="component" value="Unassembled WGS sequence"/>
</dbReference>
<keyword evidence="8" id="KW-0460">Magnesium</keyword>
<evidence type="ECO:0000313" key="13">
    <source>
        <dbReference type="Proteomes" id="UP000799753"/>
    </source>
</evidence>
<keyword evidence="6" id="KW-0227">DNA damage</keyword>
<evidence type="ECO:0000256" key="10">
    <source>
        <dbReference type="ARBA" id="ARBA00023242"/>
    </source>
</evidence>
<dbReference type="CDD" id="cd09080">
    <property type="entry name" value="TDP2"/>
    <property type="match status" value="1"/>
</dbReference>
<keyword evidence="10" id="KW-0539">Nucleus</keyword>
<keyword evidence="4" id="KW-0540">Nuclease</keyword>
<name>A0A6A6RLT1_9PLEO</name>